<sequence length="693" mass="76544">MEPELREIARKMARQRAAQAEFSQSEQGEAAHFAHAAARVLQALSVNQVKRCGEDLIDLIDREVPVAALHKLTNREKPSVAEMRAVARQLAAKRAVPTQLDSVFAWVGELFGLDSAEVTILSIFARWGKFECWRELVRRAPISCSNLTPSAVAQLSGLAGNTVDRKLMPGAPLFSSRLLHDDRDGEYSLSPLLRRLIRVHAESRDEMLRWLMPEPERGGLLWDDFEHLDPLRSIALKVITSKEPVSILLFGEPGTGKTEFARTLATEAGSGAIFAGLSDDFGNEPDRSERLDHLMILRAMCRHHRDRVIVVDEADDVLMMSERKGSSKQWINRLVEAPQVPTIWIVNQRSRLDPAVLRRMTLAIGFDRPRLAVRERVAQRSAEAASVDLSDAELRDIACLKAPPAVVAAGMKAAHLANGGADVAKTAIHSVMRVLGQSCTPEGSGCSVYDPNLSRADTDLSRLAERLAATPDRGWSLLLSGPSGTGKSAFARHLAQVVGLEIEERRCSDLMSPYVGETEQNIAEAFARAAERGALLLIDEVDSFLYRREAGQRSWEVSQVNEMLVQLEHLRTPFVATTNLADNLDPATQRRFTIRAAFNAMTPAQASQLFKARFGIDWPLEWPIHHGQTPGDFAVVAHRANLLAERDPAVLVRWLRDEIEARGDHARGTMGFHIPSPAATAAANIDKRNLRAA</sequence>
<dbReference type="InterPro" id="IPR003593">
    <property type="entry name" value="AAA+_ATPase"/>
</dbReference>
<proteinExistence type="inferred from homology"/>
<evidence type="ECO:0000256" key="1">
    <source>
        <dbReference type="ARBA" id="ARBA00006914"/>
    </source>
</evidence>
<gene>
    <name evidence="5" type="ORF">NSE01_40430</name>
</gene>
<accession>A0A512AR64</accession>
<dbReference type="RefSeq" id="WP_147161426.1">
    <property type="nucleotide sequence ID" value="NZ_BJYR01000039.1"/>
</dbReference>
<keyword evidence="3" id="KW-0067">ATP-binding</keyword>
<dbReference type="Pfam" id="PF00004">
    <property type="entry name" value="AAA"/>
    <property type="match status" value="2"/>
</dbReference>
<dbReference type="InterPro" id="IPR003959">
    <property type="entry name" value="ATPase_AAA_core"/>
</dbReference>
<comment type="caution">
    <text evidence="5">The sequence shown here is derived from an EMBL/GenBank/DDBJ whole genome shotgun (WGS) entry which is preliminary data.</text>
</comment>
<comment type="similarity">
    <text evidence="1">Belongs to the AAA ATPase family.</text>
</comment>
<dbReference type="SUPFAM" id="SSF52540">
    <property type="entry name" value="P-loop containing nucleoside triphosphate hydrolases"/>
    <property type="match status" value="2"/>
</dbReference>
<feature type="domain" description="AAA+ ATPase" evidence="4">
    <location>
        <begin position="243"/>
        <end position="370"/>
    </location>
</feature>
<dbReference type="Gene3D" id="3.40.50.300">
    <property type="entry name" value="P-loop containing nucleotide triphosphate hydrolases"/>
    <property type="match status" value="2"/>
</dbReference>
<dbReference type="AlphaFoldDB" id="A0A512AR64"/>
<evidence type="ECO:0000256" key="3">
    <source>
        <dbReference type="ARBA" id="ARBA00022840"/>
    </source>
</evidence>
<reference evidence="5 6" key="1">
    <citation type="submission" date="2019-07" db="EMBL/GenBank/DDBJ databases">
        <title>Whole genome shotgun sequence of Novosphingobium sediminis NBRC 106119.</title>
        <authorList>
            <person name="Hosoyama A."/>
            <person name="Uohara A."/>
            <person name="Ohji S."/>
            <person name="Ichikawa N."/>
        </authorList>
    </citation>
    <scope>NUCLEOTIDE SEQUENCE [LARGE SCALE GENOMIC DNA]</scope>
    <source>
        <strain evidence="5 6">NBRC 106119</strain>
    </source>
</reference>
<name>A0A512AR64_9SPHN</name>
<dbReference type="GO" id="GO:0016887">
    <property type="term" value="F:ATP hydrolysis activity"/>
    <property type="evidence" value="ECO:0007669"/>
    <property type="project" value="InterPro"/>
</dbReference>
<evidence type="ECO:0000313" key="5">
    <source>
        <dbReference type="EMBL" id="GEO02211.1"/>
    </source>
</evidence>
<dbReference type="OrthoDB" id="7438987at2"/>
<protein>
    <recommendedName>
        <fullName evidence="4">AAA+ ATPase domain-containing protein</fullName>
    </recommendedName>
</protein>
<dbReference type="GO" id="GO:0005524">
    <property type="term" value="F:ATP binding"/>
    <property type="evidence" value="ECO:0007669"/>
    <property type="project" value="UniProtKB-KW"/>
</dbReference>
<keyword evidence="2" id="KW-0547">Nucleotide-binding</keyword>
<organism evidence="5 6">
    <name type="scientific">Novosphingobium sediminis</name>
    <dbReference type="NCBI Taxonomy" id="707214"/>
    <lineage>
        <taxon>Bacteria</taxon>
        <taxon>Pseudomonadati</taxon>
        <taxon>Pseudomonadota</taxon>
        <taxon>Alphaproteobacteria</taxon>
        <taxon>Sphingomonadales</taxon>
        <taxon>Sphingomonadaceae</taxon>
        <taxon>Novosphingobium</taxon>
    </lineage>
</organism>
<dbReference type="CDD" id="cd19481">
    <property type="entry name" value="RecA-like_protease"/>
    <property type="match status" value="1"/>
</dbReference>
<dbReference type="SMART" id="SM00382">
    <property type="entry name" value="AAA"/>
    <property type="match status" value="2"/>
</dbReference>
<keyword evidence="6" id="KW-1185">Reference proteome</keyword>
<dbReference type="InterPro" id="IPR050221">
    <property type="entry name" value="26S_Proteasome_ATPase"/>
</dbReference>
<feature type="domain" description="AAA+ ATPase" evidence="4">
    <location>
        <begin position="473"/>
        <end position="602"/>
    </location>
</feature>
<dbReference type="InterPro" id="IPR027417">
    <property type="entry name" value="P-loop_NTPase"/>
</dbReference>
<evidence type="ECO:0000259" key="4">
    <source>
        <dbReference type="SMART" id="SM00382"/>
    </source>
</evidence>
<evidence type="ECO:0000256" key="2">
    <source>
        <dbReference type="ARBA" id="ARBA00022741"/>
    </source>
</evidence>
<dbReference type="PANTHER" id="PTHR23073">
    <property type="entry name" value="26S PROTEASOME REGULATORY SUBUNIT"/>
    <property type="match status" value="1"/>
</dbReference>
<evidence type="ECO:0000313" key="6">
    <source>
        <dbReference type="Proteomes" id="UP000321464"/>
    </source>
</evidence>
<dbReference type="Proteomes" id="UP000321464">
    <property type="component" value="Unassembled WGS sequence"/>
</dbReference>
<dbReference type="EMBL" id="BJYR01000039">
    <property type="protein sequence ID" value="GEO02211.1"/>
    <property type="molecule type" value="Genomic_DNA"/>
</dbReference>